<keyword evidence="2" id="KW-1133">Transmembrane helix</keyword>
<dbReference type="Proteomes" id="UP001174909">
    <property type="component" value="Unassembled WGS sequence"/>
</dbReference>
<dbReference type="Gene3D" id="3.40.50.720">
    <property type="entry name" value="NAD(P)-binding Rossmann-like Domain"/>
    <property type="match status" value="1"/>
</dbReference>
<feature type="transmembrane region" description="Helical" evidence="2">
    <location>
        <begin position="12"/>
        <end position="29"/>
    </location>
</feature>
<dbReference type="Pfam" id="PF01408">
    <property type="entry name" value="GFO_IDH_MocA"/>
    <property type="match status" value="1"/>
</dbReference>
<accession>A0AA35RRF1</accession>
<dbReference type="PANTHER" id="PTHR43708">
    <property type="entry name" value="CONSERVED EXPRESSED OXIDOREDUCTASE (EUROFUNG)"/>
    <property type="match status" value="1"/>
</dbReference>
<gene>
    <name evidence="5" type="ORF">GBAR_LOCUS10029</name>
</gene>
<dbReference type="InterPro" id="IPR055170">
    <property type="entry name" value="GFO_IDH_MocA-like_dom"/>
</dbReference>
<comment type="caution">
    <text evidence="5">The sequence shown here is derived from an EMBL/GenBank/DDBJ whole genome shotgun (WGS) entry which is preliminary data.</text>
</comment>
<reference evidence="5" key="1">
    <citation type="submission" date="2023-03" db="EMBL/GenBank/DDBJ databases">
        <authorList>
            <person name="Steffen K."/>
            <person name="Cardenas P."/>
        </authorList>
    </citation>
    <scope>NUCLEOTIDE SEQUENCE</scope>
</reference>
<dbReference type="InterPro" id="IPR051317">
    <property type="entry name" value="Gfo/Idh/MocA_oxidoreduct"/>
</dbReference>
<dbReference type="Gene3D" id="3.30.360.10">
    <property type="entry name" value="Dihydrodipicolinate Reductase, domain 2"/>
    <property type="match status" value="1"/>
</dbReference>
<evidence type="ECO:0000313" key="5">
    <source>
        <dbReference type="EMBL" id="CAI8016350.1"/>
    </source>
</evidence>
<keyword evidence="6" id="KW-1185">Reference proteome</keyword>
<evidence type="ECO:0000256" key="1">
    <source>
        <dbReference type="ARBA" id="ARBA00010928"/>
    </source>
</evidence>
<keyword evidence="2" id="KW-0472">Membrane</keyword>
<organism evidence="5 6">
    <name type="scientific">Geodia barretti</name>
    <name type="common">Barrett's horny sponge</name>
    <dbReference type="NCBI Taxonomy" id="519541"/>
    <lineage>
        <taxon>Eukaryota</taxon>
        <taxon>Metazoa</taxon>
        <taxon>Porifera</taxon>
        <taxon>Demospongiae</taxon>
        <taxon>Heteroscleromorpha</taxon>
        <taxon>Tetractinellida</taxon>
        <taxon>Astrophorina</taxon>
        <taxon>Geodiidae</taxon>
        <taxon>Geodia</taxon>
    </lineage>
</organism>
<dbReference type="AlphaFoldDB" id="A0AA35RRF1"/>
<proteinExistence type="inferred from homology"/>
<feature type="domain" description="Gfo/Idh/MocA-like oxidoreductase N-terminal" evidence="3">
    <location>
        <begin position="75"/>
        <end position="196"/>
    </location>
</feature>
<keyword evidence="2" id="KW-0812">Transmembrane</keyword>
<evidence type="ECO:0000313" key="6">
    <source>
        <dbReference type="Proteomes" id="UP001174909"/>
    </source>
</evidence>
<dbReference type="Pfam" id="PF22725">
    <property type="entry name" value="GFO_IDH_MocA_C3"/>
    <property type="match status" value="1"/>
</dbReference>
<evidence type="ECO:0000256" key="2">
    <source>
        <dbReference type="SAM" id="Phobius"/>
    </source>
</evidence>
<dbReference type="EMBL" id="CASHTH010001518">
    <property type="protein sequence ID" value="CAI8016350.1"/>
    <property type="molecule type" value="Genomic_DNA"/>
</dbReference>
<evidence type="ECO:0000259" key="4">
    <source>
        <dbReference type="Pfam" id="PF22725"/>
    </source>
</evidence>
<name>A0AA35RRF1_GEOBA</name>
<evidence type="ECO:0000259" key="3">
    <source>
        <dbReference type="Pfam" id="PF01408"/>
    </source>
</evidence>
<dbReference type="InterPro" id="IPR036291">
    <property type="entry name" value="NAD(P)-bd_dom_sf"/>
</dbReference>
<comment type="similarity">
    <text evidence="1">Belongs to the Gfo/Idh/MocA family.</text>
</comment>
<dbReference type="SUPFAM" id="SSF55347">
    <property type="entry name" value="Glyceraldehyde-3-phosphate dehydrogenase-like, C-terminal domain"/>
    <property type="match status" value="1"/>
</dbReference>
<dbReference type="GO" id="GO:0000166">
    <property type="term" value="F:nucleotide binding"/>
    <property type="evidence" value="ECO:0007669"/>
    <property type="project" value="InterPro"/>
</dbReference>
<dbReference type="PANTHER" id="PTHR43708:SF8">
    <property type="entry name" value="OXIDOREDUCTASE"/>
    <property type="match status" value="1"/>
</dbReference>
<dbReference type="InterPro" id="IPR000683">
    <property type="entry name" value="Gfo/Idh/MocA-like_OxRdtase_N"/>
</dbReference>
<feature type="domain" description="GFO/IDH/MocA-like oxidoreductase" evidence="4">
    <location>
        <begin position="205"/>
        <end position="331"/>
    </location>
</feature>
<sequence length="412" mass="45928">MSMLFPFDYADVIFIRIFLVYAIITSVRLKHFVRLKVSFSPVKDIKGEAFYRTHVIIRHSYKKKKEPKQMADTIKGAVLGYGAAFNMGKAHANMMQNTDGIECVAICDIDPARTEAAKEDFPGVRTYNSVEELNADDGIDLIANVLPHSLHCGPTVASLKAGKHAIVEKPMCVTIAEATEMITTAKENDVMLSVHHNRRWDADFWTLRELVHSGVIGKVFSVEMWGGGYGRPNPDWWRSVKAISGGQFYDWGAHYLDWLLNIIETPMINVTGFYQPNLVWDDITNEDHVQAIVRFAGGEVVADGAAAYIQMSNIAKIGGERWKLLGSHGAITAEDSGFKVLSEVKGQPKEQQVGHHRRPGPTYYQNIVAHLNDGTPLLVTPESARRVIAIMDLAEKSAKTHQAETVPYEFES</sequence>
<protein>
    <submittedName>
        <fullName evidence="5">Scyllo-inositol 2-dehydrogenase (NADP(+)) IolW</fullName>
    </submittedName>
</protein>
<dbReference type="SUPFAM" id="SSF51735">
    <property type="entry name" value="NAD(P)-binding Rossmann-fold domains"/>
    <property type="match status" value="1"/>
</dbReference>